<dbReference type="PANTHER" id="PTHR38456:SF1">
    <property type="entry name" value="CYCLIC DI-AMP RECEPTOR A"/>
    <property type="match status" value="1"/>
</dbReference>
<reference evidence="1 2" key="1">
    <citation type="journal article" date="2015" name="Genome Announc.">
        <title>Expanding the biotechnology potential of lactobacilli through comparative genomics of 213 strains and associated genera.</title>
        <authorList>
            <person name="Sun Z."/>
            <person name="Harris H.M."/>
            <person name="McCann A."/>
            <person name="Guo C."/>
            <person name="Argimon S."/>
            <person name="Zhang W."/>
            <person name="Yang X."/>
            <person name="Jeffery I.B."/>
            <person name="Cooney J.C."/>
            <person name="Kagawa T.F."/>
            <person name="Liu W."/>
            <person name="Song Y."/>
            <person name="Salvetti E."/>
            <person name="Wrobel A."/>
            <person name="Rasinkangas P."/>
            <person name="Parkhill J."/>
            <person name="Rea M.C."/>
            <person name="O'Sullivan O."/>
            <person name="Ritari J."/>
            <person name="Douillard F.P."/>
            <person name="Paul Ross R."/>
            <person name="Yang R."/>
            <person name="Briner A.E."/>
            <person name="Felis G.E."/>
            <person name="de Vos W.M."/>
            <person name="Barrangou R."/>
            <person name="Klaenhammer T.R."/>
            <person name="Caufield P.W."/>
            <person name="Cui Y."/>
            <person name="Zhang H."/>
            <person name="O'Toole P.W."/>
        </authorList>
    </citation>
    <scope>NUCLEOTIDE SEQUENCE [LARGE SCALE GENOMIC DNA]</scope>
    <source>
        <strain evidence="1 2">DSM 15354</strain>
    </source>
</reference>
<organism evidence="1 2">
    <name type="scientific">Lactobacillus psittaci DSM 15354</name>
    <dbReference type="NCBI Taxonomy" id="1122152"/>
    <lineage>
        <taxon>Bacteria</taxon>
        <taxon>Bacillati</taxon>
        <taxon>Bacillota</taxon>
        <taxon>Bacilli</taxon>
        <taxon>Lactobacillales</taxon>
        <taxon>Lactobacillaceae</taxon>
        <taxon>Lactobacillus</taxon>
    </lineage>
</organism>
<comment type="caution">
    <text evidence="1">The sequence shown here is derived from an EMBL/GenBank/DDBJ whole genome shotgun (WGS) entry which is preliminary data.</text>
</comment>
<dbReference type="InterPro" id="IPR010375">
    <property type="entry name" value="CdAMP_rec"/>
</dbReference>
<evidence type="ECO:0000313" key="2">
    <source>
        <dbReference type="Proteomes" id="UP000051931"/>
    </source>
</evidence>
<dbReference type="eggNOG" id="COG3870">
    <property type="taxonomic scope" value="Bacteria"/>
</dbReference>
<dbReference type="InterPro" id="IPR015867">
    <property type="entry name" value="N-reg_PII/ATP_PRibTrfase_C"/>
</dbReference>
<keyword evidence="2" id="KW-1185">Reference proteome</keyword>
<dbReference type="InterPro" id="IPR011322">
    <property type="entry name" value="N-reg_PII-like_a/b"/>
</dbReference>
<dbReference type="AlphaFoldDB" id="A0A0R1S1Q4"/>
<proteinExistence type="predicted"/>
<dbReference type="Proteomes" id="UP000051931">
    <property type="component" value="Unassembled WGS sequence"/>
</dbReference>
<gene>
    <name evidence="1" type="ORF">FC23_GL001040</name>
</gene>
<name>A0A0R1S1Q4_9LACO</name>
<dbReference type="Gene3D" id="3.30.70.120">
    <property type="match status" value="1"/>
</dbReference>
<dbReference type="PATRIC" id="fig|1122152.4.peg.1070"/>
<dbReference type="PANTHER" id="PTHR38456">
    <property type="entry name" value="CYCLIC DI-AMP RECEPTOR A"/>
    <property type="match status" value="1"/>
</dbReference>
<dbReference type="STRING" id="1122152.GCA_000425905_00814"/>
<dbReference type="RefSeq" id="WP_027825783.1">
    <property type="nucleotide sequence ID" value="NZ_AZFB01000005.1"/>
</dbReference>
<sequence length="106" mass="11622">MKLVYAIVQNKDANLLAKKFSENGIRATKLASTGGFLSEGNTTFIIGIADEKVADVMKVIKENCHQREEFVSPVVNSHAGELTQPVQIKVGGAIVFVTPVDEFRRF</sequence>
<dbReference type="EMBL" id="AZFB01000005">
    <property type="protein sequence ID" value="KRL63101.1"/>
    <property type="molecule type" value="Genomic_DNA"/>
</dbReference>
<protein>
    <submittedName>
        <fullName evidence="1">Uncharacterized protein</fullName>
    </submittedName>
</protein>
<dbReference type="OrthoDB" id="9794275at2"/>
<evidence type="ECO:0000313" key="1">
    <source>
        <dbReference type="EMBL" id="KRL63101.1"/>
    </source>
</evidence>
<dbReference type="Pfam" id="PF06153">
    <property type="entry name" value="CdAMP_rec"/>
    <property type="match status" value="1"/>
</dbReference>
<dbReference type="SUPFAM" id="SSF54913">
    <property type="entry name" value="GlnB-like"/>
    <property type="match status" value="1"/>
</dbReference>
<accession>A0A0R1S1Q4</accession>